<dbReference type="Proteomes" id="UP000265520">
    <property type="component" value="Unassembled WGS sequence"/>
</dbReference>
<comment type="caution">
    <text evidence="1">The sequence shown here is derived from an EMBL/GenBank/DDBJ whole genome shotgun (WGS) entry which is preliminary data.</text>
</comment>
<protein>
    <submittedName>
        <fullName evidence="1">Uncharacterized protein</fullName>
    </submittedName>
</protein>
<reference evidence="1 2" key="1">
    <citation type="journal article" date="2018" name="Front. Plant Sci.">
        <title>Red Clover (Trifolium pratense) and Zigzag Clover (T. medium) - A Picture of Genomic Similarities and Differences.</title>
        <authorList>
            <person name="Dluhosova J."/>
            <person name="Istvanek J."/>
            <person name="Nedelnik J."/>
            <person name="Repkova J."/>
        </authorList>
    </citation>
    <scope>NUCLEOTIDE SEQUENCE [LARGE SCALE GENOMIC DNA]</scope>
    <source>
        <strain evidence="2">cv. 10/8</strain>
        <tissue evidence="1">Leaf</tissue>
    </source>
</reference>
<name>A0A392TGH4_9FABA</name>
<evidence type="ECO:0000313" key="2">
    <source>
        <dbReference type="Proteomes" id="UP000265520"/>
    </source>
</evidence>
<organism evidence="1 2">
    <name type="scientific">Trifolium medium</name>
    <dbReference type="NCBI Taxonomy" id="97028"/>
    <lineage>
        <taxon>Eukaryota</taxon>
        <taxon>Viridiplantae</taxon>
        <taxon>Streptophyta</taxon>
        <taxon>Embryophyta</taxon>
        <taxon>Tracheophyta</taxon>
        <taxon>Spermatophyta</taxon>
        <taxon>Magnoliopsida</taxon>
        <taxon>eudicotyledons</taxon>
        <taxon>Gunneridae</taxon>
        <taxon>Pentapetalae</taxon>
        <taxon>rosids</taxon>
        <taxon>fabids</taxon>
        <taxon>Fabales</taxon>
        <taxon>Fabaceae</taxon>
        <taxon>Papilionoideae</taxon>
        <taxon>50 kb inversion clade</taxon>
        <taxon>NPAAA clade</taxon>
        <taxon>Hologalegina</taxon>
        <taxon>IRL clade</taxon>
        <taxon>Trifolieae</taxon>
        <taxon>Trifolium</taxon>
    </lineage>
</organism>
<evidence type="ECO:0000313" key="1">
    <source>
        <dbReference type="EMBL" id="MCI59015.1"/>
    </source>
</evidence>
<dbReference type="EMBL" id="LXQA010555594">
    <property type="protein sequence ID" value="MCI59015.1"/>
    <property type="molecule type" value="Genomic_DNA"/>
</dbReference>
<accession>A0A392TGH4</accession>
<dbReference type="AlphaFoldDB" id="A0A392TGH4"/>
<keyword evidence="2" id="KW-1185">Reference proteome</keyword>
<sequence>WLTVATVENRQPLANTLKWEARRRMVNLHGAYVACRRAQTRLVQRTNQFSQRTTEVQALQAQVEALQAWVTIQTL</sequence>
<proteinExistence type="predicted"/>
<feature type="non-terminal residue" evidence="1">
    <location>
        <position position="1"/>
    </location>
</feature>